<dbReference type="Proteomes" id="UP000053825">
    <property type="component" value="Unassembled WGS sequence"/>
</dbReference>
<dbReference type="EMBL" id="KQ414768">
    <property type="protein sequence ID" value="KOC61376.1"/>
    <property type="molecule type" value="Genomic_DNA"/>
</dbReference>
<dbReference type="PANTHER" id="PTHR21398">
    <property type="entry name" value="AGAP007094-PA"/>
    <property type="match status" value="1"/>
</dbReference>
<dbReference type="SMART" id="SM00718">
    <property type="entry name" value="DM4_12"/>
    <property type="match status" value="1"/>
</dbReference>
<dbReference type="AlphaFoldDB" id="A0A0L7QSD8"/>
<evidence type="ECO:0000313" key="1">
    <source>
        <dbReference type="EMBL" id="KOC61376.1"/>
    </source>
</evidence>
<accession>A0A0L7QSD8</accession>
<dbReference type="OrthoDB" id="6340174at2759"/>
<sequence length="256" mass="29415">MYVFSYETKGRRLDEGIELRWMADSPLFVNRRLFARRESLLRVENFLIRSIEKDKEVFGKPESLQQAALENKDLSLLLIYNFHHLRVWEKKQGTGAACLSHFNAILFLNKVASSLCKIFFALGVPIDIPDKSVLFSMYFEANYGLPGEWNSSYYLDEPYLKKRSLDRRLAYDILTNKLESFGYSGKSCLLKIICEIANYPVTNNGVLGEVLQILFTPSSSLDENLPSEITDAEYVKDCNKHYKKCPQSPLTLIKPA</sequence>
<proteinExistence type="predicted"/>
<dbReference type="InterPro" id="IPR006631">
    <property type="entry name" value="DM4_12"/>
</dbReference>
<dbReference type="STRING" id="597456.A0A0L7QSD8"/>
<dbReference type="PANTHER" id="PTHR21398:SF22">
    <property type="entry name" value="IP12060P-RELATED"/>
    <property type="match status" value="1"/>
</dbReference>
<name>A0A0L7QSD8_9HYME</name>
<reference evidence="1 2" key="1">
    <citation type="submission" date="2015-07" db="EMBL/GenBank/DDBJ databases">
        <title>The genome of Habropoda laboriosa.</title>
        <authorList>
            <person name="Pan H."/>
            <person name="Kapheim K."/>
        </authorList>
    </citation>
    <scope>NUCLEOTIDE SEQUENCE [LARGE SCALE GENOMIC DNA]</scope>
    <source>
        <strain evidence="1">0110345459</strain>
    </source>
</reference>
<gene>
    <name evidence="1" type="ORF">WH47_06053</name>
</gene>
<keyword evidence="2" id="KW-1185">Reference proteome</keyword>
<protein>
    <submittedName>
        <fullName evidence="1">Uncharacterized protein</fullName>
    </submittedName>
</protein>
<evidence type="ECO:0000313" key="2">
    <source>
        <dbReference type="Proteomes" id="UP000053825"/>
    </source>
</evidence>
<dbReference type="Pfam" id="PF07841">
    <property type="entry name" value="DM4_12"/>
    <property type="match status" value="1"/>
</dbReference>
<organism evidence="1 2">
    <name type="scientific">Habropoda laboriosa</name>
    <dbReference type="NCBI Taxonomy" id="597456"/>
    <lineage>
        <taxon>Eukaryota</taxon>
        <taxon>Metazoa</taxon>
        <taxon>Ecdysozoa</taxon>
        <taxon>Arthropoda</taxon>
        <taxon>Hexapoda</taxon>
        <taxon>Insecta</taxon>
        <taxon>Pterygota</taxon>
        <taxon>Neoptera</taxon>
        <taxon>Endopterygota</taxon>
        <taxon>Hymenoptera</taxon>
        <taxon>Apocrita</taxon>
        <taxon>Aculeata</taxon>
        <taxon>Apoidea</taxon>
        <taxon>Anthophila</taxon>
        <taxon>Apidae</taxon>
        <taxon>Habropoda</taxon>
    </lineage>
</organism>